<dbReference type="Proteomes" id="UP000189739">
    <property type="component" value="Unassembled WGS sequence"/>
</dbReference>
<evidence type="ECO:0000313" key="1">
    <source>
        <dbReference type="EMBL" id="OOQ62185.1"/>
    </source>
</evidence>
<dbReference type="EMBL" id="MBTF01000001">
    <property type="protein sequence ID" value="OOQ62185.1"/>
    <property type="molecule type" value="Genomic_DNA"/>
</dbReference>
<dbReference type="AlphaFoldDB" id="A0A1S9PMK8"/>
<dbReference type="RefSeq" id="WP_078346382.1">
    <property type="nucleotide sequence ID" value="NZ_MBTF01000001.1"/>
</dbReference>
<protein>
    <recommendedName>
        <fullName evidence="3">Helix-turn-helix domain-containing protein</fullName>
    </recommendedName>
</protein>
<keyword evidence="2" id="KW-1185">Reference proteome</keyword>
<reference evidence="1 2" key="1">
    <citation type="submission" date="2016-07" db="EMBL/GenBank/DDBJ databases">
        <title>Genomic analysis of zinc-resistant bacterium Mucilaginibacter pedocola TBZ30.</title>
        <authorList>
            <person name="Huang J."/>
            <person name="Tang J."/>
        </authorList>
    </citation>
    <scope>NUCLEOTIDE SEQUENCE [LARGE SCALE GENOMIC DNA]</scope>
    <source>
        <strain evidence="1 2">TBZ30</strain>
    </source>
</reference>
<dbReference type="STRING" id="1792845.BC343_03840"/>
<gene>
    <name evidence="1" type="ORF">BC343_03840</name>
</gene>
<name>A0A1S9PMK8_9SPHI</name>
<proteinExistence type="predicted"/>
<evidence type="ECO:0008006" key="3">
    <source>
        <dbReference type="Google" id="ProtNLM"/>
    </source>
</evidence>
<comment type="caution">
    <text evidence="1">The sequence shown here is derived from an EMBL/GenBank/DDBJ whole genome shotgun (WGS) entry which is preliminary data.</text>
</comment>
<evidence type="ECO:0000313" key="2">
    <source>
        <dbReference type="Proteomes" id="UP000189739"/>
    </source>
</evidence>
<sequence>MEVICLEEPAFYQLIEKVVARIQDEKYIKEELWLTGEQAMKKLGISSKTTLFKIRDSGQIRFVYASPRVILYETASINEYLSNNAKDTF</sequence>
<dbReference type="OrthoDB" id="961769at2"/>
<accession>A0A1S9PMK8</accession>
<organism evidence="1 2">
    <name type="scientific">Mucilaginibacter pedocola</name>
    <dbReference type="NCBI Taxonomy" id="1792845"/>
    <lineage>
        <taxon>Bacteria</taxon>
        <taxon>Pseudomonadati</taxon>
        <taxon>Bacteroidota</taxon>
        <taxon>Sphingobacteriia</taxon>
        <taxon>Sphingobacteriales</taxon>
        <taxon>Sphingobacteriaceae</taxon>
        <taxon>Mucilaginibacter</taxon>
    </lineage>
</organism>